<comment type="caution">
    <text evidence="2">The sequence shown here is derived from an EMBL/GenBank/DDBJ whole genome shotgun (WGS) entry which is preliminary data.</text>
</comment>
<proteinExistence type="predicted"/>
<accession>A0A9D4DSB4</accession>
<dbReference type="EMBL" id="JAIWYP010000010">
    <property type="protein sequence ID" value="KAH3753735.1"/>
    <property type="molecule type" value="Genomic_DNA"/>
</dbReference>
<dbReference type="Proteomes" id="UP000828390">
    <property type="component" value="Unassembled WGS sequence"/>
</dbReference>
<feature type="region of interest" description="Disordered" evidence="1">
    <location>
        <begin position="1"/>
        <end position="27"/>
    </location>
</feature>
<evidence type="ECO:0000313" key="3">
    <source>
        <dbReference type="Proteomes" id="UP000828390"/>
    </source>
</evidence>
<protein>
    <submittedName>
        <fullName evidence="2">Uncharacterized protein</fullName>
    </submittedName>
</protein>
<evidence type="ECO:0000256" key="1">
    <source>
        <dbReference type="SAM" id="MobiDB-lite"/>
    </source>
</evidence>
<gene>
    <name evidence="2" type="ORF">DPMN_188383</name>
</gene>
<sequence>MEKPRLGWPPTLTQSARKRQGKASYDKKKVRTIDMGDSLEEWTRLKNENKCTESELVKMLIASYAKTTVSAKEKRKFNFNTLKKKKAVFTKVKACGTTTLVK</sequence>
<evidence type="ECO:0000313" key="2">
    <source>
        <dbReference type="EMBL" id="KAH3753735.1"/>
    </source>
</evidence>
<organism evidence="2 3">
    <name type="scientific">Dreissena polymorpha</name>
    <name type="common">Zebra mussel</name>
    <name type="synonym">Mytilus polymorpha</name>
    <dbReference type="NCBI Taxonomy" id="45954"/>
    <lineage>
        <taxon>Eukaryota</taxon>
        <taxon>Metazoa</taxon>
        <taxon>Spiralia</taxon>
        <taxon>Lophotrochozoa</taxon>
        <taxon>Mollusca</taxon>
        <taxon>Bivalvia</taxon>
        <taxon>Autobranchia</taxon>
        <taxon>Heteroconchia</taxon>
        <taxon>Euheterodonta</taxon>
        <taxon>Imparidentia</taxon>
        <taxon>Neoheterodontei</taxon>
        <taxon>Myida</taxon>
        <taxon>Dreissenoidea</taxon>
        <taxon>Dreissenidae</taxon>
        <taxon>Dreissena</taxon>
    </lineage>
</organism>
<dbReference type="AlphaFoldDB" id="A0A9D4DSB4"/>
<keyword evidence="3" id="KW-1185">Reference proteome</keyword>
<reference evidence="2" key="2">
    <citation type="submission" date="2020-11" db="EMBL/GenBank/DDBJ databases">
        <authorList>
            <person name="McCartney M.A."/>
            <person name="Auch B."/>
            <person name="Kono T."/>
            <person name="Mallez S."/>
            <person name="Becker A."/>
            <person name="Gohl D.M."/>
            <person name="Silverstein K.A.T."/>
            <person name="Koren S."/>
            <person name="Bechman K.B."/>
            <person name="Herman A."/>
            <person name="Abrahante J.E."/>
            <person name="Garbe J."/>
        </authorList>
    </citation>
    <scope>NUCLEOTIDE SEQUENCE</scope>
    <source>
        <strain evidence="2">Duluth1</strain>
        <tissue evidence="2">Whole animal</tissue>
    </source>
</reference>
<name>A0A9D4DSB4_DREPO</name>
<reference evidence="2" key="1">
    <citation type="journal article" date="2019" name="bioRxiv">
        <title>The Genome of the Zebra Mussel, Dreissena polymorpha: A Resource for Invasive Species Research.</title>
        <authorList>
            <person name="McCartney M.A."/>
            <person name="Auch B."/>
            <person name="Kono T."/>
            <person name="Mallez S."/>
            <person name="Zhang Y."/>
            <person name="Obille A."/>
            <person name="Becker A."/>
            <person name="Abrahante J.E."/>
            <person name="Garbe J."/>
            <person name="Badalamenti J.P."/>
            <person name="Herman A."/>
            <person name="Mangelson H."/>
            <person name="Liachko I."/>
            <person name="Sullivan S."/>
            <person name="Sone E.D."/>
            <person name="Koren S."/>
            <person name="Silverstein K.A.T."/>
            <person name="Beckman K.B."/>
            <person name="Gohl D.M."/>
        </authorList>
    </citation>
    <scope>NUCLEOTIDE SEQUENCE</scope>
    <source>
        <strain evidence="2">Duluth1</strain>
        <tissue evidence="2">Whole animal</tissue>
    </source>
</reference>